<evidence type="ECO:0000259" key="1">
    <source>
        <dbReference type="Pfam" id="PF07238"/>
    </source>
</evidence>
<dbReference type="Gene3D" id="2.40.10.220">
    <property type="entry name" value="predicted glycosyltransferase like domains"/>
    <property type="match status" value="1"/>
</dbReference>
<dbReference type="Pfam" id="PF07238">
    <property type="entry name" value="PilZ"/>
    <property type="match status" value="1"/>
</dbReference>
<feature type="domain" description="PilZ" evidence="1">
    <location>
        <begin position="16"/>
        <end position="98"/>
    </location>
</feature>
<evidence type="ECO:0000313" key="3">
    <source>
        <dbReference type="Proteomes" id="UP000242561"/>
    </source>
</evidence>
<sequence>MNQQNNISTNPMMEDRCVERYNVTIFASLRQTNSKPFDIEICDISRAGFACKGVSGMPKGARCWVRIPMMGGLQAEVIWNTGAKIGCAFTDLLNQAVLQNIITRHPVQIKL</sequence>
<dbReference type="SUPFAM" id="SSF141371">
    <property type="entry name" value="PilZ domain-like"/>
    <property type="match status" value="1"/>
</dbReference>
<dbReference type="EMBL" id="CP018154">
    <property type="protein sequence ID" value="APG63671.1"/>
    <property type="molecule type" value="Genomic_DNA"/>
</dbReference>
<accession>A0A1L3JEV1</accession>
<name>A0A1L3JEV1_9SPHN</name>
<reference evidence="2 3" key="1">
    <citation type="submission" date="2016-11" db="EMBL/GenBank/DDBJ databases">
        <title>Sphingorhabdus sp. LPB0140, isolated from marine environment.</title>
        <authorList>
            <person name="Kim E."/>
            <person name="Yi H."/>
        </authorList>
    </citation>
    <scope>NUCLEOTIDE SEQUENCE [LARGE SCALE GENOMIC DNA]</scope>
    <source>
        <strain evidence="2 3">LPB0140</strain>
    </source>
</reference>
<dbReference type="KEGG" id="sphl:LPB140_06665"/>
<dbReference type="InterPro" id="IPR009875">
    <property type="entry name" value="PilZ_domain"/>
</dbReference>
<dbReference type="GO" id="GO:0035438">
    <property type="term" value="F:cyclic-di-GMP binding"/>
    <property type="evidence" value="ECO:0007669"/>
    <property type="project" value="InterPro"/>
</dbReference>
<gene>
    <name evidence="2" type="ORF">LPB140_06665</name>
</gene>
<evidence type="ECO:0000313" key="2">
    <source>
        <dbReference type="EMBL" id="APG63671.1"/>
    </source>
</evidence>
<dbReference type="AlphaFoldDB" id="A0A1L3JEV1"/>
<protein>
    <recommendedName>
        <fullName evidence="1">PilZ domain-containing protein</fullName>
    </recommendedName>
</protein>
<organism evidence="2 3">
    <name type="scientific">Sphingorhabdus lutea</name>
    <dbReference type="NCBI Taxonomy" id="1913578"/>
    <lineage>
        <taxon>Bacteria</taxon>
        <taxon>Pseudomonadati</taxon>
        <taxon>Pseudomonadota</taxon>
        <taxon>Alphaproteobacteria</taxon>
        <taxon>Sphingomonadales</taxon>
        <taxon>Sphingomonadaceae</taxon>
        <taxon>Sphingorhabdus</taxon>
    </lineage>
</organism>
<keyword evidence="3" id="KW-1185">Reference proteome</keyword>
<dbReference type="Proteomes" id="UP000242561">
    <property type="component" value="Chromosome"/>
</dbReference>
<proteinExistence type="predicted"/>